<sequence length="144" mass="17380">MKTRKEKYENEKYFKKSEYMKDFEESFENIKIELKEISEKLFNLLPDKSINSEEKIERLARLIPESIMESEFSRTGRTKLNIIRRKLDYLVPNPNLNYFEKIDYLVSIANNLVPDKEKLIEKLEEIDDFRRTDNGRLFVSEESK</sequence>
<dbReference type="AlphaFoldDB" id="D1AW54"/>
<dbReference type="HOGENOM" id="CLU_1861152_0_0_0"/>
<dbReference type="eggNOG" id="ENOG50348BQ">
    <property type="taxonomic scope" value="Bacteria"/>
</dbReference>
<protein>
    <submittedName>
        <fullName evidence="1">Uncharacterized protein</fullName>
    </submittedName>
</protein>
<dbReference type="EMBL" id="CP001779">
    <property type="protein sequence ID" value="ACZ00530.1"/>
    <property type="molecule type" value="Genomic_DNA"/>
</dbReference>
<dbReference type="GeneID" id="29673408"/>
<gene>
    <name evidence="1" type="ordered locus">Smon_0032</name>
</gene>
<accession>D1AW54</accession>
<dbReference type="KEGG" id="smf:Smon_0032"/>
<dbReference type="RefSeq" id="WP_012858088.1">
    <property type="nucleotide sequence ID" value="NC_013515.1"/>
</dbReference>
<name>D1AW54_STRM9</name>
<reference evidence="1 2" key="1">
    <citation type="journal article" date="2009" name="Stand. Genomic Sci.">
        <title>Complete genome sequence of Streptobacillus moniliformis type strain (9901T).</title>
        <authorList>
            <person name="Nolan M."/>
            <person name="Gronow S."/>
            <person name="Lapidus A."/>
            <person name="Ivanova N."/>
            <person name="Copeland A."/>
            <person name="Lucas S."/>
            <person name="Del Rio T.G."/>
            <person name="Chen F."/>
            <person name="Tice H."/>
            <person name="Pitluck S."/>
            <person name="Cheng J.F."/>
            <person name="Sims D."/>
            <person name="Meincke L."/>
            <person name="Bruce D."/>
            <person name="Goodwin L."/>
            <person name="Brettin T."/>
            <person name="Han C."/>
            <person name="Detter J.C."/>
            <person name="Ovchinikova G."/>
            <person name="Pati A."/>
            <person name="Mavromatis K."/>
            <person name="Mikhailova N."/>
            <person name="Chen A."/>
            <person name="Palaniappan K."/>
            <person name="Land M."/>
            <person name="Hauser L."/>
            <person name="Chang Y.J."/>
            <person name="Jeffries C.D."/>
            <person name="Rohde M."/>
            <person name="Sproer C."/>
            <person name="Goker M."/>
            <person name="Bristow J."/>
            <person name="Eisen J.A."/>
            <person name="Markowitz V."/>
            <person name="Hugenholtz P."/>
            <person name="Kyrpides N.C."/>
            <person name="Klenk H.P."/>
            <person name="Chain P."/>
        </authorList>
    </citation>
    <scope>NUCLEOTIDE SEQUENCE [LARGE SCALE GENOMIC DNA]</scope>
    <source>
        <strain evidence="2">ATCC 14647 / DSM 12112 / NCTC 10651 / 9901</strain>
    </source>
</reference>
<evidence type="ECO:0000313" key="1">
    <source>
        <dbReference type="EMBL" id="ACZ00530.1"/>
    </source>
</evidence>
<keyword evidence="2" id="KW-1185">Reference proteome</keyword>
<proteinExistence type="predicted"/>
<dbReference type="Proteomes" id="UP000002072">
    <property type="component" value="Chromosome"/>
</dbReference>
<dbReference type="STRING" id="519441.Smon_0032"/>
<organism evidence="1 2">
    <name type="scientific">Streptobacillus moniliformis (strain ATCC 14647 / DSM 12112 / NCTC 10651 / 9901)</name>
    <dbReference type="NCBI Taxonomy" id="519441"/>
    <lineage>
        <taxon>Bacteria</taxon>
        <taxon>Fusobacteriati</taxon>
        <taxon>Fusobacteriota</taxon>
        <taxon>Fusobacteriia</taxon>
        <taxon>Fusobacteriales</taxon>
        <taxon>Leptotrichiaceae</taxon>
        <taxon>Streptobacillus</taxon>
    </lineage>
</organism>
<evidence type="ECO:0000313" key="2">
    <source>
        <dbReference type="Proteomes" id="UP000002072"/>
    </source>
</evidence>